<comment type="caution">
    <text evidence="5">The sequence shown here is derived from an EMBL/GenBank/DDBJ whole genome shotgun (WGS) entry which is preliminary data.</text>
</comment>
<dbReference type="RefSeq" id="WP_221860505.1">
    <property type="nucleotide sequence ID" value="NZ_JAIKTU010000005.1"/>
</dbReference>
<accession>A0ABS7KXE5</accession>
<dbReference type="InterPro" id="IPR029479">
    <property type="entry name" value="Nitroreductase"/>
</dbReference>
<dbReference type="InterPro" id="IPR000415">
    <property type="entry name" value="Nitroreductase-like"/>
</dbReference>
<feature type="domain" description="Putative nitroreductase TM1586" evidence="4">
    <location>
        <begin position="94"/>
        <end position="170"/>
    </location>
</feature>
<dbReference type="EMBL" id="JAIKTU010000005">
    <property type="protein sequence ID" value="MBY0755322.1"/>
    <property type="molecule type" value="Genomic_DNA"/>
</dbReference>
<dbReference type="Pfam" id="PF00881">
    <property type="entry name" value="Nitroreductase"/>
    <property type="match status" value="1"/>
</dbReference>
<evidence type="ECO:0000256" key="1">
    <source>
        <dbReference type="ARBA" id="ARBA00007118"/>
    </source>
</evidence>
<feature type="domain" description="Nitroreductase" evidence="3">
    <location>
        <begin position="8"/>
        <end position="65"/>
    </location>
</feature>
<protein>
    <submittedName>
        <fullName evidence="5">Nitroreductase family protein</fullName>
    </submittedName>
</protein>
<dbReference type="PANTHER" id="PTHR43673:SF10">
    <property type="entry name" value="NADH DEHYDROGENASE_NAD(P)H NITROREDUCTASE XCC3605-RELATED"/>
    <property type="match status" value="1"/>
</dbReference>
<evidence type="ECO:0000313" key="6">
    <source>
        <dbReference type="Proteomes" id="UP001299068"/>
    </source>
</evidence>
<dbReference type="PANTHER" id="PTHR43673">
    <property type="entry name" value="NAD(P)H NITROREDUCTASE YDGI-RELATED"/>
    <property type="match status" value="1"/>
</dbReference>
<dbReference type="Proteomes" id="UP001299068">
    <property type="component" value="Unassembled WGS sequence"/>
</dbReference>
<keyword evidence="6" id="KW-1185">Reference proteome</keyword>
<proteinExistence type="inferred from homology"/>
<organism evidence="5 6">
    <name type="scientific">Clostridium sardiniense</name>
    <name type="common">Clostridium absonum</name>
    <dbReference type="NCBI Taxonomy" id="29369"/>
    <lineage>
        <taxon>Bacteria</taxon>
        <taxon>Bacillati</taxon>
        <taxon>Bacillota</taxon>
        <taxon>Clostridia</taxon>
        <taxon>Eubacteriales</taxon>
        <taxon>Clostridiaceae</taxon>
        <taxon>Clostridium</taxon>
    </lineage>
</organism>
<name>A0ABS7KXE5_CLOSR</name>
<comment type="similarity">
    <text evidence="1">Belongs to the nitroreductase family.</text>
</comment>
<dbReference type="Gene3D" id="3.40.109.10">
    <property type="entry name" value="NADH Oxidase"/>
    <property type="match status" value="1"/>
</dbReference>
<evidence type="ECO:0000256" key="2">
    <source>
        <dbReference type="ARBA" id="ARBA00023002"/>
    </source>
</evidence>
<dbReference type="Pfam" id="PF14512">
    <property type="entry name" value="TM1586_NiRdase"/>
    <property type="match status" value="1"/>
</dbReference>
<dbReference type="SUPFAM" id="SSF55469">
    <property type="entry name" value="FMN-dependent nitroreductase-like"/>
    <property type="match status" value="1"/>
</dbReference>
<evidence type="ECO:0000259" key="4">
    <source>
        <dbReference type="Pfam" id="PF14512"/>
    </source>
</evidence>
<keyword evidence="2" id="KW-0560">Oxidoreductase</keyword>
<reference evidence="5 6" key="1">
    <citation type="journal article" date="2021" name="Cell Host Microbe">
        <title>in vivo commensal control of Clostridioides difficile virulence.</title>
        <authorList>
            <person name="Girinathan B.P."/>
            <person name="Dibenedetto N."/>
            <person name="Worley J.N."/>
            <person name="Peltier J."/>
            <person name="Arrieta-Ortiz M.L."/>
            <person name="Rupa Christinal Immanuel S."/>
            <person name="Lavin R."/>
            <person name="Delaney M.L."/>
            <person name="Cummins C."/>
            <person name="Hoffmann M."/>
            <person name="Luo Y."/>
            <person name="Gonzalez-Escalona N."/>
            <person name="Allard M."/>
            <person name="Onderdonk A.B."/>
            <person name="Gerber G.K."/>
            <person name="Sonenshein A.L."/>
            <person name="Baliga N."/>
            <person name="Dupuy B."/>
            <person name="Bry L."/>
        </authorList>
    </citation>
    <scope>NUCLEOTIDE SEQUENCE [LARGE SCALE GENOMIC DNA]</scope>
    <source>
        <strain evidence="5 6">DSM 599</strain>
    </source>
</reference>
<evidence type="ECO:0000259" key="3">
    <source>
        <dbReference type="Pfam" id="PF00881"/>
    </source>
</evidence>
<sequence>MNNFFELIEKRESCRRYTGESIEKEKLIKCIEAARLAPSACNGQPWQFYLVTNSDIKSKLVKLTQASSKNASAFIVILEEKPRLQTKIVNNLKNQEYTQVDIGIATSHICLAATELGLSTCILGWFNEDKIKELLNIHLSKRIRLIISIGYSSNKEPSKKTRKSLDKILTIID</sequence>
<dbReference type="InterPro" id="IPR029478">
    <property type="entry name" value="TM1586_NiRdase"/>
</dbReference>
<gene>
    <name evidence="5" type="ORF">K5V21_07615</name>
</gene>
<evidence type="ECO:0000313" key="5">
    <source>
        <dbReference type="EMBL" id="MBY0755322.1"/>
    </source>
</evidence>